<sequence>MLRLERRRGGSMRTQWAKAGMQAMDIAPSDDPMATWCHKERKRRHDTVQVQQQQGTNHVTGLHAEVAIFEG</sequence>
<gene>
    <name evidence="1" type="ORF">TrLO_g7864</name>
</gene>
<comment type="caution">
    <text evidence="1">The sequence shown here is derived from an EMBL/GenBank/DDBJ whole genome shotgun (WGS) entry which is preliminary data.</text>
</comment>
<proteinExistence type="predicted"/>
<protein>
    <submittedName>
        <fullName evidence="1">Uncharacterized protein</fullName>
    </submittedName>
</protein>
<dbReference type="AlphaFoldDB" id="A0A9W6ZVN3"/>
<dbReference type="EMBL" id="BRXW01000500">
    <property type="protein sequence ID" value="GMH60516.1"/>
    <property type="molecule type" value="Genomic_DNA"/>
</dbReference>
<keyword evidence="2" id="KW-1185">Reference proteome</keyword>
<name>A0A9W6ZVN3_9STRA</name>
<reference evidence="2" key="1">
    <citation type="journal article" date="2023" name="Commun. Biol.">
        <title>Genome analysis of Parmales, the sister group of diatoms, reveals the evolutionary specialization of diatoms from phago-mixotrophs to photoautotrophs.</title>
        <authorList>
            <person name="Ban H."/>
            <person name="Sato S."/>
            <person name="Yoshikawa S."/>
            <person name="Yamada K."/>
            <person name="Nakamura Y."/>
            <person name="Ichinomiya M."/>
            <person name="Sato N."/>
            <person name="Blanc-Mathieu R."/>
            <person name="Endo H."/>
            <person name="Kuwata A."/>
            <person name="Ogata H."/>
        </authorList>
    </citation>
    <scope>NUCLEOTIDE SEQUENCE [LARGE SCALE GENOMIC DNA]</scope>
    <source>
        <strain evidence="2">NIES 3700</strain>
    </source>
</reference>
<dbReference type="Proteomes" id="UP001165122">
    <property type="component" value="Unassembled WGS sequence"/>
</dbReference>
<evidence type="ECO:0000313" key="1">
    <source>
        <dbReference type="EMBL" id="GMH60516.1"/>
    </source>
</evidence>
<organism evidence="1 2">
    <name type="scientific">Triparma laevis f. longispina</name>
    <dbReference type="NCBI Taxonomy" id="1714387"/>
    <lineage>
        <taxon>Eukaryota</taxon>
        <taxon>Sar</taxon>
        <taxon>Stramenopiles</taxon>
        <taxon>Ochrophyta</taxon>
        <taxon>Bolidophyceae</taxon>
        <taxon>Parmales</taxon>
        <taxon>Triparmaceae</taxon>
        <taxon>Triparma</taxon>
    </lineage>
</organism>
<evidence type="ECO:0000313" key="2">
    <source>
        <dbReference type="Proteomes" id="UP001165122"/>
    </source>
</evidence>
<accession>A0A9W6ZVN3</accession>